<gene>
    <name evidence="4" type="ORF">BN1205_045495</name>
</gene>
<sequence length="168" mass="18231">MVPGLFLCLVAITVIPQAALICIGASVGELEEGQASRKTPPYGVVEDNGGGHPSKGVKRKGMRLPRAVREAGLSWFGIYYGLNTALYLSVAWGAQRWGDQSALESRRLLGSAISLALTCMGSMYFALLLHDVYLGAGREQALKIRKSRTKMKRGKKKKRRTKKAHGTG</sequence>
<keyword evidence="2" id="KW-0472">Membrane</keyword>
<name>A0A0F7V0V8_TOXGV</name>
<protein>
    <recommendedName>
        <fullName evidence="5">Transmembrane protein</fullName>
    </recommendedName>
</protein>
<feature type="chain" id="PRO_5002523648" description="Transmembrane protein" evidence="3">
    <location>
        <begin position="21"/>
        <end position="168"/>
    </location>
</feature>
<evidence type="ECO:0000313" key="4">
    <source>
        <dbReference type="EMBL" id="CEL73775.1"/>
    </source>
</evidence>
<reference evidence="4" key="1">
    <citation type="journal article" date="2015" name="PLoS ONE">
        <title>Comprehensive Evaluation of Toxoplasma gondii VEG and Neospora caninum LIV Genomes with Tachyzoite Stage Transcriptome and Proteome Defines Novel Transcript Features.</title>
        <authorList>
            <person name="Ramaprasad A."/>
            <person name="Mourier T."/>
            <person name="Naeem R."/>
            <person name="Malas T.B."/>
            <person name="Moussa E."/>
            <person name="Panigrahi A."/>
            <person name="Vermont S.J."/>
            <person name="Otto T.D."/>
            <person name="Wastling J."/>
            <person name="Pain A."/>
        </authorList>
    </citation>
    <scope>NUCLEOTIDE SEQUENCE</scope>
    <source>
        <strain evidence="4">VEG</strain>
    </source>
</reference>
<evidence type="ECO:0008006" key="5">
    <source>
        <dbReference type="Google" id="ProtNLM"/>
    </source>
</evidence>
<proteinExistence type="predicted"/>
<feature type="transmembrane region" description="Helical" evidence="2">
    <location>
        <begin position="106"/>
        <end position="127"/>
    </location>
</feature>
<feature type="signal peptide" evidence="3">
    <location>
        <begin position="1"/>
        <end position="20"/>
    </location>
</feature>
<evidence type="ECO:0000256" key="1">
    <source>
        <dbReference type="SAM" id="MobiDB-lite"/>
    </source>
</evidence>
<dbReference type="EMBL" id="LN714496">
    <property type="protein sequence ID" value="CEL73775.1"/>
    <property type="molecule type" value="Genomic_DNA"/>
</dbReference>
<accession>A0A0F7V0V8</accession>
<feature type="transmembrane region" description="Helical" evidence="2">
    <location>
        <begin position="72"/>
        <end position="94"/>
    </location>
</feature>
<feature type="region of interest" description="Disordered" evidence="1">
    <location>
        <begin position="146"/>
        <end position="168"/>
    </location>
</feature>
<keyword evidence="2" id="KW-0812">Transmembrane</keyword>
<evidence type="ECO:0000256" key="3">
    <source>
        <dbReference type="SAM" id="SignalP"/>
    </source>
</evidence>
<keyword evidence="3" id="KW-0732">Signal</keyword>
<evidence type="ECO:0000256" key="2">
    <source>
        <dbReference type="SAM" id="Phobius"/>
    </source>
</evidence>
<keyword evidence="2" id="KW-1133">Transmembrane helix</keyword>
<dbReference type="AlphaFoldDB" id="A0A0F7V0V8"/>
<feature type="region of interest" description="Disordered" evidence="1">
    <location>
        <begin position="37"/>
        <end position="59"/>
    </location>
</feature>
<organism evidence="4">
    <name type="scientific">Toxoplasma gondii (strain ATCC 50861 / VEG)</name>
    <dbReference type="NCBI Taxonomy" id="432359"/>
    <lineage>
        <taxon>Eukaryota</taxon>
        <taxon>Sar</taxon>
        <taxon>Alveolata</taxon>
        <taxon>Apicomplexa</taxon>
        <taxon>Conoidasida</taxon>
        <taxon>Coccidia</taxon>
        <taxon>Eucoccidiorida</taxon>
        <taxon>Eimeriorina</taxon>
        <taxon>Sarcocystidae</taxon>
        <taxon>Toxoplasma</taxon>
    </lineage>
</organism>